<feature type="transmembrane region" description="Helical" evidence="7">
    <location>
        <begin position="286"/>
        <end position="303"/>
    </location>
</feature>
<dbReference type="AlphaFoldDB" id="A0A5D3KE34"/>
<dbReference type="PANTHER" id="PTHR23511">
    <property type="entry name" value="SYNAPTIC VESICLE GLYCOPROTEIN 2"/>
    <property type="match status" value="1"/>
</dbReference>
<keyword evidence="6 7" id="KW-0472">Membrane</keyword>
<dbReference type="PROSITE" id="PS00217">
    <property type="entry name" value="SUGAR_TRANSPORT_2"/>
    <property type="match status" value="1"/>
</dbReference>
<keyword evidence="5 7" id="KW-1133">Transmembrane helix</keyword>
<proteinExistence type="inferred from homology"/>
<evidence type="ECO:0000256" key="1">
    <source>
        <dbReference type="ARBA" id="ARBA00004141"/>
    </source>
</evidence>
<comment type="similarity">
    <text evidence="2">Belongs to the major facilitator superfamily. Sugar transporter (TC 2.A.1.1) family.</text>
</comment>
<evidence type="ECO:0000256" key="6">
    <source>
        <dbReference type="ARBA" id="ARBA00023136"/>
    </source>
</evidence>
<keyword evidence="10" id="KW-1185">Reference proteome</keyword>
<evidence type="ECO:0000313" key="9">
    <source>
        <dbReference type="EMBL" id="TYL94414.1"/>
    </source>
</evidence>
<dbReference type="InterPro" id="IPR005828">
    <property type="entry name" value="MFS_sugar_transport-like"/>
</dbReference>
<name>A0A5D3KE34_9BRAD</name>
<feature type="transmembrane region" description="Helical" evidence="7">
    <location>
        <begin position="323"/>
        <end position="344"/>
    </location>
</feature>
<feature type="transmembrane region" description="Helical" evidence="7">
    <location>
        <begin position="375"/>
        <end position="394"/>
    </location>
</feature>
<reference evidence="9 10" key="1">
    <citation type="submission" date="2019-08" db="EMBL/GenBank/DDBJ databases">
        <title>Bradyrhizobium hipponensis sp. nov., a rhizobium isolated from a Lupinus angustifolius root nodule in Tunisia.</title>
        <authorList>
            <person name="Off K."/>
            <person name="Rejili M."/>
            <person name="Mars M."/>
            <person name="Brachmann A."/>
            <person name="Marin M."/>
        </authorList>
    </citation>
    <scope>NUCLEOTIDE SEQUENCE [LARGE SCALE GENOMIC DNA]</scope>
    <source>
        <strain evidence="9 10">CTAW71</strain>
    </source>
</reference>
<dbReference type="SUPFAM" id="SSF103473">
    <property type="entry name" value="MFS general substrate transporter"/>
    <property type="match status" value="1"/>
</dbReference>
<comment type="caution">
    <text evidence="9">The sequence shown here is derived from an EMBL/GenBank/DDBJ whole genome shotgun (WGS) entry which is preliminary data.</text>
</comment>
<dbReference type="OrthoDB" id="9784658at2"/>
<feature type="transmembrane region" description="Helical" evidence="7">
    <location>
        <begin position="200"/>
        <end position="219"/>
    </location>
</feature>
<comment type="subcellular location">
    <subcellularLocation>
        <location evidence="1">Membrane</location>
        <topology evidence="1">Multi-pass membrane protein</topology>
    </subcellularLocation>
</comment>
<evidence type="ECO:0000256" key="3">
    <source>
        <dbReference type="ARBA" id="ARBA00022448"/>
    </source>
</evidence>
<dbReference type="GO" id="GO:0016020">
    <property type="term" value="C:membrane"/>
    <property type="evidence" value="ECO:0007669"/>
    <property type="project" value="UniProtKB-SubCell"/>
</dbReference>
<accession>A0A5D3KE34</accession>
<dbReference type="Gene3D" id="1.20.1250.20">
    <property type="entry name" value="MFS general substrate transporter like domains"/>
    <property type="match status" value="1"/>
</dbReference>
<feature type="transmembrane region" description="Helical" evidence="7">
    <location>
        <begin position="406"/>
        <end position="430"/>
    </location>
</feature>
<dbReference type="CDD" id="cd17316">
    <property type="entry name" value="MFS_SV2_like"/>
    <property type="match status" value="1"/>
</dbReference>
<protein>
    <submittedName>
        <fullName evidence="9">MFS transporter</fullName>
    </submittedName>
</protein>
<feature type="transmembrane region" description="Helical" evidence="7">
    <location>
        <begin position="436"/>
        <end position="459"/>
    </location>
</feature>
<keyword evidence="4 7" id="KW-0812">Transmembrane</keyword>
<dbReference type="GO" id="GO:0022857">
    <property type="term" value="F:transmembrane transporter activity"/>
    <property type="evidence" value="ECO:0007669"/>
    <property type="project" value="InterPro"/>
</dbReference>
<feature type="transmembrane region" description="Helical" evidence="7">
    <location>
        <begin position="351"/>
        <end position="369"/>
    </location>
</feature>
<dbReference type="PROSITE" id="PS50850">
    <property type="entry name" value="MFS"/>
    <property type="match status" value="1"/>
</dbReference>
<dbReference type="InterPro" id="IPR020846">
    <property type="entry name" value="MFS_dom"/>
</dbReference>
<dbReference type="Proteomes" id="UP000324758">
    <property type="component" value="Unassembled WGS sequence"/>
</dbReference>
<dbReference type="Pfam" id="PF00083">
    <property type="entry name" value="Sugar_tr"/>
    <property type="match status" value="1"/>
</dbReference>
<evidence type="ECO:0000256" key="2">
    <source>
        <dbReference type="ARBA" id="ARBA00010992"/>
    </source>
</evidence>
<evidence type="ECO:0000256" key="5">
    <source>
        <dbReference type="ARBA" id="ARBA00022989"/>
    </source>
</evidence>
<dbReference type="InterPro" id="IPR005829">
    <property type="entry name" value="Sugar_transporter_CS"/>
</dbReference>
<dbReference type="InterPro" id="IPR036259">
    <property type="entry name" value="MFS_trans_sf"/>
</dbReference>
<feature type="transmembrane region" description="Helical" evidence="7">
    <location>
        <begin position="111"/>
        <end position="128"/>
    </location>
</feature>
<feature type="transmembrane region" description="Helical" evidence="7">
    <location>
        <begin position="78"/>
        <end position="99"/>
    </location>
</feature>
<gene>
    <name evidence="9" type="ORF">FXB40_18145</name>
</gene>
<feature type="transmembrane region" description="Helical" evidence="7">
    <location>
        <begin position="38"/>
        <end position="58"/>
    </location>
</feature>
<feature type="transmembrane region" description="Helical" evidence="7">
    <location>
        <begin position="169"/>
        <end position="194"/>
    </location>
</feature>
<feature type="domain" description="Major facilitator superfamily (MFS) profile" evidence="8">
    <location>
        <begin position="37"/>
        <end position="464"/>
    </location>
</feature>
<feature type="transmembrane region" description="Helical" evidence="7">
    <location>
        <begin position="134"/>
        <end position="157"/>
    </location>
</feature>
<keyword evidence="3" id="KW-0813">Transport</keyword>
<evidence type="ECO:0000259" key="8">
    <source>
        <dbReference type="PROSITE" id="PS50850"/>
    </source>
</evidence>
<sequence>MEAAVGTTTSVPRDARSAALIGARIDRLPESPTIWRQIILLALAGIFEVYDLAQTAYVPVGLVRDGIFADADKAVFGLSGQATFAAATFLGLFIGATAFGSVADRFGRRPVFVWALVGYSIATLAMALQVSALGIYACRLFAGIGLGVELVTIDAYLIEIVPKHIRGKAAAIVHSISYLAIPLLAFLAYLLIPIDPLDVAGWRWLVLIGSTGAIAIWWLRRGLPESPRWLAERGDIEEAERILGSLETKIEAETGRALPAPQISIVGIGRQGTFAEIWQPAYRSRTVMLMVFNFCQTIGFYGFTNWLPALLAAQGHSIAKSLLYSAAIAVSFPLWPLLWSFTIADRFERKWQIVVASGVTVVLGLLFAFQSRPELLILLGILITGANTLMSFAYHPYQAELYPTPIRARAVGFVYSFSRLSTIFTSFMIAFCLQHFGTVGVFVLISLSMLVVMLSIGIFGPLTRGRSLEDIAHEAIGRLSPREKT</sequence>
<organism evidence="9 10">
    <name type="scientific">Bradyrhizobium rifense</name>
    <dbReference type="NCBI Taxonomy" id="515499"/>
    <lineage>
        <taxon>Bacteria</taxon>
        <taxon>Pseudomonadati</taxon>
        <taxon>Pseudomonadota</taxon>
        <taxon>Alphaproteobacteria</taxon>
        <taxon>Hyphomicrobiales</taxon>
        <taxon>Nitrobacteraceae</taxon>
        <taxon>Bradyrhizobium</taxon>
    </lineage>
</organism>
<dbReference type="EMBL" id="VSSS01000028">
    <property type="protein sequence ID" value="TYL94414.1"/>
    <property type="molecule type" value="Genomic_DNA"/>
</dbReference>
<evidence type="ECO:0000313" key="10">
    <source>
        <dbReference type="Proteomes" id="UP000324758"/>
    </source>
</evidence>
<evidence type="ECO:0000256" key="4">
    <source>
        <dbReference type="ARBA" id="ARBA00022692"/>
    </source>
</evidence>
<evidence type="ECO:0000256" key="7">
    <source>
        <dbReference type="SAM" id="Phobius"/>
    </source>
</evidence>